<name>A0ABN1YAF4_9ACTN</name>
<comment type="caution">
    <text evidence="1">The sequence shown here is derived from an EMBL/GenBank/DDBJ whole genome shotgun (WGS) entry which is preliminary data.</text>
</comment>
<dbReference type="Proteomes" id="UP001499863">
    <property type="component" value="Unassembled WGS sequence"/>
</dbReference>
<protein>
    <recommendedName>
        <fullName evidence="3">Antibiotic ABC transporter ATP-binding protein</fullName>
    </recommendedName>
</protein>
<proteinExistence type="predicted"/>
<reference evidence="1 2" key="1">
    <citation type="journal article" date="2019" name="Int. J. Syst. Evol. Microbiol.">
        <title>The Global Catalogue of Microorganisms (GCM) 10K type strain sequencing project: providing services to taxonomists for standard genome sequencing and annotation.</title>
        <authorList>
            <consortium name="The Broad Institute Genomics Platform"/>
            <consortium name="The Broad Institute Genome Sequencing Center for Infectious Disease"/>
            <person name="Wu L."/>
            <person name="Ma J."/>
        </authorList>
    </citation>
    <scope>NUCLEOTIDE SEQUENCE [LARGE SCALE GENOMIC DNA]</scope>
    <source>
        <strain evidence="1 2">JCM 12393</strain>
    </source>
</reference>
<keyword evidence="2" id="KW-1185">Reference proteome</keyword>
<evidence type="ECO:0008006" key="3">
    <source>
        <dbReference type="Google" id="ProtNLM"/>
    </source>
</evidence>
<organism evidence="1 2">
    <name type="scientific">Kitasatospora putterlickiae</name>
    <dbReference type="NCBI Taxonomy" id="221725"/>
    <lineage>
        <taxon>Bacteria</taxon>
        <taxon>Bacillati</taxon>
        <taxon>Actinomycetota</taxon>
        <taxon>Actinomycetes</taxon>
        <taxon>Kitasatosporales</taxon>
        <taxon>Streptomycetaceae</taxon>
        <taxon>Kitasatospora</taxon>
    </lineage>
</organism>
<dbReference type="SUPFAM" id="SSF53474">
    <property type="entry name" value="alpha/beta-Hydrolases"/>
    <property type="match status" value="1"/>
</dbReference>
<evidence type="ECO:0000313" key="2">
    <source>
        <dbReference type="Proteomes" id="UP001499863"/>
    </source>
</evidence>
<gene>
    <name evidence="1" type="ORF">GCM10009639_44050</name>
</gene>
<dbReference type="EMBL" id="BAAAKJ010000240">
    <property type="protein sequence ID" value="GAA1401581.1"/>
    <property type="molecule type" value="Genomic_DNA"/>
</dbReference>
<dbReference type="RefSeq" id="WP_344338495.1">
    <property type="nucleotide sequence ID" value="NZ_BAAAKJ010000240.1"/>
</dbReference>
<sequence>MTEVVFIHGISKQYLSEDSLARDVVPELLGGVRLAGGPVPASDDVGVAFYGDVFRLSGTRSGHYPRYDAADVESEEEFALLMTWWAEAARTDPGVPGPDEAGGRGAAGWAATRALRLRAVRAALDALTGARYLRGVLDQALIANLKQLTGYFTDPSVRSTARERLAARITPQTRVVVAHSLGSVVAYETLCDERFNAGWDIHALVTLGSPLGMGALVLDRLQPAPKDRQARWPVPLRSWTNIADATDIVAAVRDLRPYFGPRVTDLTVHNGVHMHDATRYLTAVETGRAIAAGLVRADRDGPCAT</sequence>
<dbReference type="InterPro" id="IPR029058">
    <property type="entry name" value="AB_hydrolase_fold"/>
</dbReference>
<evidence type="ECO:0000313" key="1">
    <source>
        <dbReference type="EMBL" id="GAA1401581.1"/>
    </source>
</evidence>
<accession>A0ABN1YAF4</accession>